<evidence type="ECO:0000313" key="2">
    <source>
        <dbReference type="Proteomes" id="UP000805649"/>
    </source>
</evidence>
<name>A0ACC3YZ02_COLTU</name>
<gene>
    <name evidence="1" type="ORF">CTRU02_206865</name>
</gene>
<comment type="caution">
    <text evidence="1">The sequence shown here is derived from an EMBL/GenBank/DDBJ whole genome shotgun (WGS) entry which is preliminary data.</text>
</comment>
<sequence length="50" mass="5546">MTGASGYLVRGDLASLDTLRNEGAEADIVLHFATAYNLRRQRILQIRPTT</sequence>
<dbReference type="Proteomes" id="UP000805649">
    <property type="component" value="Unassembled WGS sequence"/>
</dbReference>
<keyword evidence="2" id="KW-1185">Reference proteome</keyword>
<evidence type="ECO:0000313" key="1">
    <source>
        <dbReference type="EMBL" id="KAL0937134.1"/>
    </source>
</evidence>
<proteinExistence type="predicted"/>
<dbReference type="EMBL" id="VUJX02000004">
    <property type="protein sequence ID" value="KAL0937134.1"/>
    <property type="molecule type" value="Genomic_DNA"/>
</dbReference>
<protein>
    <submittedName>
        <fullName evidence="1">Uncharacterized protein</fullName>
    </submittedName>
</protein>
<organism evidence="1 2">
    <name type="scientific">Colletotrichum truncatum</name>
    <name type="common">Anthracnose fungus</name>
    <name type="synonym">Colletotrichum capsici</name>
    <dbReference type="NCBI Taxonomy" id="5467"/>
    <lineage>
        <taxon>Eukaryota</taxon>
        <taxon>Fungi</taxon>
        <taxon>Dikarya</taxon>
        <taxon>Ascomycota</taxon>
        <taxon>Pezizomycotina</taxon>
        <taxon>Sordariomycetes</taxon>
        <taxon>Hypocreomycetidae</taxon>
        <taxon>Glomerellales</taxon>
        <taxon>Glomerellaceae</taxon>
        <taxon>Colletotrichum</taxon>
        <taxon>Colletotrichum truncatum species complex</taxon>
    </lineage>
</organism>
<reference evidence="1 2" key="1">
    <citation type="journal article" date="2020" name="Phytopathology">
        <title>Genome Sequence Resources of Colletotrichum truncatum, C. plurivorum, C. musicola, and C. sojae: Four Species Pathogenic to Soybean (Glycine max).</title>
        <authorList>
            <person name="Rogerio F."/>
            <person name="Boufleur T.R."/>
            <person name="Ciampi-Guillardi M."/>
            <person name="Sukno S.A."/>
            <person name="Thon M.R."/>
            <person name="Massola Junior N.S."/>
            <person name="Baroncelli R."/>
        </authorList>
    </citation>
    <scope>NUCLEOTIDE SEQUENCE [LARGE SCALE GENOMIC DNA]</scope>
    <source>
        <strain evidence="1 2">CMES1059</strain>
    </source>
</reference>
<accession>A0ACC3YZ02</accession>